<evidence type="ECO:0000313" key="1">
    <source>
        <dbReference type="EMBL" id="RKK06830.1"/>
    </source>
</evidence>
<dbReference type="InterPro" id="IPR027417">
    <property type="entry name" value="P-loop_NTPase"/>
</dbReference>
<name>A0A3L6MQ31_FUSOX</name>
<sequence length="192" mass="21565">MHWRPSDADIQPLAVSWLCNGARGTVYDIGWAPGADPIQDSPCVIMMEFDKYNGPVFLTTPDGKKIVPILSVERDFLIGATFCARTQFPLIVCYAITVHKSQSITEDMIVTDLSCQDFQTGLSYVAVSRVETLEGLMLEAPFDRNHLVYGSPPDGMKMKMRDQELRKRQVLTRSPYMIYNTKNGHGTGSVRR</sequence>
<reference evidence="1 2" key="1">
    <citation type="journal article" date="2018" name="Sci. Rep.">
        <title>Characterisation of pathogen-specific regions and novel effector candidates in Fusarium oxysporum f. sp. cepae.</title>
        <authorList>
            <person name="Armitage A.D."/>
            <person name="Taylor A."/>
            <person name="Sobczyk M.K."/>
            <person name="Baxter L."/>
            <person name="Greenfield B.P."/>
            <person name="Bates H.J."/>
            <person name="Wilson F."/>
            <person name="Jackson A.C."/>
            <person name="Ott S."/>
            <person name="Harrison R.J."/>
            <person name="Clarkson J.P."/>
        </authorList>
    </citation>
    <scope>NUCLEOTIDE SEQUENCE [LARGE SCALE GENOMIC DNA]</scope>
    <source>
        <strain evidence="1 2">FoC_Fus2</strain>
    </source>
</reference>
<dbReference type="AlphaFoldDB" id="A0A3L6MQ31"/>
<proteinExistence type="predicted"/>
<protein>
    <recommendedName>
        <fullName evidence="3">ATP-dependent DNA helicase PIF1</fullName>
    </recommendedName>
</protein>
<dbReference type="EMBL" id="MRCU01000019">
    <property type="protein sequence ID" value="RKK06830.1"/>
    <property type="molecule type" value="Genomic_DNA"/>
</dbReference>
<dbReference type="CDD" id="cd18809">
    <property type="entry name" value="SF1_C_RecD"/>
    <property type="match status" value="1"/>
</dbReference>
<dbReference type="PANTHER" id="PTHR23274:SF11">
    <property type="entry name" value="ATP-DEPENDENT DNA HELICASE PIF1"/>
    <property type="match status" value="1"/>
</dbReference>
<dbReference type="Proteomes" id="UP000270866">
    <property type="component" value="Unassembled WGS sequence"/>
</dbReference>
<evidence type="ECO:0008006" key="3">
    <source>
        <dbReference type="Google" id="ProtNLM"/>
    </source>
</evidence>
<accession>A0A3L6MQ31</accession>
<evidence type="ECO:0000313" key="2">
    <source>
        <dbReference type="Proteomes" id="UP000270866"/>
    </source>
</evidence>
<comment type="caution">
    <text evidence="1">The sequence shown here is derived from an EMBL/GenBank/DDBJ whole genome shotgun (WGS) entry which is preliminary data.</text>
</comment>
<gene>
    <name evidence="1" type="ORF">BFJ65_g18383</name>
</gene>
<organism evidence="1 2">
    <name type="scientific">Fusarium oxysporum f. sp. cepae</name>
    <dbReference type="NCBI Taxonomy" id="396571"/>
    <lineage>
        <taxon>Eukaryota</taxon>
        <taxon>Fungi</taxon>
        <taxon>Dikarya</taxon>
        <taxon>Ascomycota</taxon>
        <taxon>Pezizomycotina</taxon>
        <taxon>Sordariomycetes</taxon>
        <taxon>Hypocreomycetidae</taxon>
        <taxon>Hypocreales</taxon>
        <taxon>Nectriaceae</taxon>
        <taxon>Fusarium</taxon>
        <taxon>Fusarium oxysporum species complex</taxon>
    </lineage>
</organism>
<dbReference type="PANTHER" id="PTHR23274">
    <property type="entry name" value="DNA HELICASE-RELATED"/>
    <property type="match status" value="1"/>
</dbReference>
<dbReference type="SUPFAM" id="SSF52540">
    <property type="entry name" value="P-loop containing nucleoside triphosphate hydrolases"/>
    <property type="match status" value="1"/>
</dbReference>